<name>A0AAV2HFG4_LYMST</name>
<dbReference type="Proteomes" id="UP001497497">
    <property type="component" value="Unassembled WGS sequence"/>
</dbReference>
<dbReference type="EMBL" id="CAXITT010000123">
    <property type="protein sequence ID" value="CAL1532716.1"/>
    <property type="molecule type" value="Genomic_DNA"/>
</dbReference>
<evidence type="ECO:0000256" key="1">
    <source>
        <dbReference type="SAM" id="MobiDB-lite"/>
    </source>
</evidence>
<protein>
    <submittedName>
        <fullName evidence="2">Uncharacterized protein</fullName>
    </submittedName>
</protein>
<dbReference type="AlphaFoldDB" id="A0AAV2HFG4"/>
<organism evidence="2 3">
    <name type="scientific">Lymnaea stagnalis</name>
    <name type="common">Great pond snail</name>
    <name type="synonym">Helix stagnalis</name>
    <dbReference type="NCBI Taxonomy" id="6523"/>
    <lineage>
        <taxon>Eukaryota</taxon>
        <taxon>Metazoa</taxon>
        <taxon>Spiralia</taxon>
        <taxon>Lophotrochozoa</taxon>
        <taxon>Mollusca</taxon>
        <taxon>Gastropoda</taxon>
        <taxon>Heterobranchia</taxon>
        <taxon>Euthyneura</taxon>
        <taxon>Panpulmonata</taxon>
        <taxon>Hygrophila</taxon>
        <taxon>Lymnaeoidea</taxon>
        <taxon>Lymnaeidae</taxon>
        <taxon>Lymnaea</taxon>
    </lineage>
</organism>
<keyword evidence="3" id="KW-1185">Reference proteome</keyword>
<feature type="compositionally biased region" description="Basic and acidic residues" evidence="1">
    <location>
        <begin position="72"/>
        <end position="110"/>
    </location>
</feature>
<feature type="compositionally biased region" description="Basic and acidic residues" evidence="1">
    <location>
        <begin position="49"/>
        <end position="63"/>
    </location>
</feature>
<sequence>MALANFTFKRKELSRPPAETVRRAGKSRKPGCNPTAFKELKEYFPSAPDLKEETKNEDIESAAKRRNNINTDIKETNPEPDSDVKPFPKLDSDVKPFPKLDSDVKPFPKL</sequence>
<feature type="region of interest" description="Disordered" evidence="1">
    <location>
        <begin position="1"/>
        <end position="110"/>
    </location>
</feature>
<reference evidence="2 3" key="1">
    <citation type="submission" date="2024-04" db="EMBL/GenBank/DDBJ databases">
        <authorList>
            <consortium name="Genoscope - CEA"/>
            <person name="William W."/>
        </authorList>
    </citation>
    <scope>NUCLEOTIDE SEQUENCE [LARGE SCALE GENOMIC DNA]</scope>
</reference>
<comment type="caution">
    <text evidence="2">The sequence shown here is derived from an EMBL/GenBank/DDBJ whole genome shotgun (WGS) entry which is preliminary data.</text>
</comment>
<proteinExistence type="predicted"/>
<evidence type="ECO:0000313" key="2">
    <source>
        <dbReference type="EMBL" id="CAL1532716.1"/>
    </source>
</evidence>
<accession>A0AAV2HFG4</accession>
<evidence type="ECO:0000313" key="3">
    <source>
        <dbReference type="Proteomes" id="UP001497497"/>
    </source>
</evidence>
<feature type="non-terminal residue" evidence="2">
    <location>
        <position position="110"/>
    </location>
</feature>
<gene>
    <name evidence="2" type="ORF">GSLYS_00006734001</name>
</gene>